<proteinExistence type="predicted"/>
<name>A0ACB6R048_9PLEO</name>
<dbReference type="Proteomes" id="UP000799755">
    <property type="component" value="Unassembled WGS sequence"/>
</dbReference>
<evidence type="ECO:0000313" key="1">
    <source>
        <dbReference type="EMBL" id="KAF2472653.1"/>
    </source>
</evidence>
<sequence>MILSQITRSVVATPPSTSGRWSNDPRILIKAAEAGDSSTAMTLDLIRCVGTN</sequence>
<reference evidence="1" key="1">
    <citation type="journal article" date="2020" name="Stud. Mycol.">
        <title>101 Dothideomycetes genomes: a test case for predicting lifestyles and emergence of pathogens.</title>
        <authorList>
            <person name="Haridas S."/>
            <person name="Albert R."/>
            <person name="Binder M."/>
            <person name="Bloem J."/>
            <person name="Labutti K."/>
            <person name="Salamov A."/>
            <person name="Andreopoulos B."/>
            <person name="Baker S."/>
            <person name="Barry K."/>
            <person name="Bills G."/>
            <person name="Bluhm B."/>
            <person name="Cannon C."/>
            <person name="Castanera R."/>
            <person name="Culley D."/>
            <person name="Daum C."/>
            <person name="Ezra D."/>
            <person name="Gonzalez J."/>
            <person name="Henrissat B."/>
            <person name="Kuo A."/>
            <person name="Liang C."/>
            <person name="Lipzen A."/>
            <person name="Lutzoni F."/>
            <person name="Magnuson J."/>
            <person name="Mondo S."/>
            <person name="Nolan M."/>
            <person name="Ohm R."/>
            <person name="Pangilinan J."/>
            <person name="Park H.-J."/>
            <person name="Ramirez L."/>
            <person name="Alfaro M."/>
            <person name="Sun H."/>
            <person name="Tritt A."/>
            <person name="Yoshinaga Y."/>
            <person name="Zwiers L.-H."/>
            <person name="Turgeon B."/>
            <person name="Goodwin S."/>
            <person name="Spatafora J."/>
            <person name="Crous P."/>
            <person name="Grigoriev I."/>
        </authorList>
    </citation>
    <scope>NUCLEOTIDE SEQUENCE</scope>
    <source>
        <strain evidence="1">ATCC 200398</strain>
    </source>
</reference>
<keyword evidence="2" id="KW-1185">Reference proteome</keyword>
<protein>
    <submittedName>
        <fullName evidence="1">Uncharacterized protein</fullName>
    </submittedName>
</protein>
<comment type="caution">
    <text evidence="1">The sequence shown here is derived from an EMBL/GenBank/DDBJ whole genome shotgun (WGS) entry which is preliminary data.</text>
</comment>
<gene>
    <name evidence="1" type="ORF">BDR25DRAFT_352959</name>
</gene>
<organism evidence="1 2">
    <name type="scientific">Lindgomyces ingoldianus</name>
    <dbReference type="NCBI Taxonomy" id="673940"/>
    <lineage>
        <taxon>Eukaryota</taxon>
        <taxon>Fungi</taxon>
        <taxon>Dikarya</taxon>
        <taxon>Ascomycota</taxon>
        <taxon>Pezizomycotina</taxon>
        <taxon>Dothideomycetes</taxon>
        <taxon>Pleosporomycetidae</taxon>
        <taxon>Pleosporales</taxon>
        <taxon>Lindgomycetaceae</taxon>
        <taxon>Lindgomyces</taxon>
    </lineage>
</organism>
<evidence type="ECO:0000313" key="2">
    <source>
        <dbReference type="Proteomes" id="UP000799755"/>
    </source>
</evidence>
<dbReference type="EMBL" id="MU003501">
    <property type="protein sequence ID" value="KAF2472653.1"/>
    <property type="molecule type" value="Genomic_DNA"/>
</dbReference>
<accession>A0ACB6R048</accession>